<keyword evidence="5" id="KW-0479">Metal-binding</keyword>
<keyword evidence="20" id="KW-1185">Reference proteome</keyword>
<dbReference type="InterPro" id="IPR015797">
    <property type="entry name" value="NUDIX_hydrolase-like_dom_sf"/>
</dbReference>
<dbReference type="PANTHER" id="PTHR47707:SF1">
    <property type="entry name" value="NUDIX HYDROLASE FAMILY PROTEIN"/>
    <property type="match status" value="1"/>
</dbReference>
<feature type="domain" description="HTH tetR-type" evidence="17">
    <location>
        <begin position="21"/>
        <end position="82"/>
    </location>
</feature>
<dbReference type="SUPFAM" id="SSF55811">
    <property type="entry name" value="Nudix"/>
    <property type="match status" value="1"/>
</dbReference>
<gene>
    <name evidence="19" type="ORF">ACFQS1_39220</name>
</gene>
<evidence type="ECO:0000256" key="8">
    <source>
        <dbReference type="ARBA" id="ARBA00022842"/>
    </source>
</evidence>
<keyword evidence="8" id="KW-0460">Magnesium</keyword>
<feature type="DNA-binding region" description="H-T-H motif" evidence="15">
    <location>
        <begin position="45"/>
        <end position="64"/>
    </location>
</feature>
<evidence type="ECO:0000259" key="18">
    <source>
        <dbReference type="PROSITE" id="PS51462"/>
    </source>
</evidence>
<dbReference type="InterPro" id="IPR000086">
    <property type="entry name" value="NUDIX_hydrolase_dom"/>
</dbReference>
<evidence type="ECO:0000256" key="9">
    <source>
        <dbReference type="ARBA" id="ARBA00023015"/>
    </source>
</evidence>
<dbReference type="PROSITE" id="PS50977">
    <property type="entry name" value="HTH_TETR_2"/>
    <property type="match status" value="1"/>
</dbReference>
<evidence type="ECO:0000256" key="6">
    <source>
        <dbReference type="ARBA" id="ARBA00022763"/>
    </source>
</evidence>
<evidence type="ECO:0000256" key="7">
    <source>
        <dbReference type="ARBA" id="ARBA00022801"/>
    </source>
</evidence>
<dbReference type="InterPro" id="IPR047127">
    <property type="entry name" value="MutT-like"/>
</dbReference>
<evidence type="ECO:0000256" key="13">
    <source>
        <dbReference type="ARBA" id="ARBA00035861"/>
    </source>
</evidence>
<dbReference type="EC" id="3.6.1.55" evidence="14"/>
<dbReference type="InterPro" id="IPR020084">
    <property type="entry name" value="NUDIX_hydrolase_CS"/>
</dbReference>
<keyword evidence="4" id="KW-0235">DNA replication</keyword>
<dbReference type="PROSITE" id="PS51462">
    <property type="entry name" value="NUDIX"/>
    <property type="match status" value="1"/>
</dbReference>
<dbReference type="PRINTS" id="PR00502">
    <property type="entry name" value="NUDIXFAMILY"/>
</dbReference>
<keyword evidence="9" id="KW-0805">Transcription regulation</keyword>
<evidence type="ECO:0000256" key="11">
    <source>
        <dbReference type="ARBA" id="ARBA00023163"/>
    </source>
</evidence>
<sequence length="343" mass="37387">MDSAPRVPAAPRRPNARGQGELLRTEIVSCAVRMLDELADDEALSLRAVARGLSISPTSVYLYFPDRDALVLAAMQRCHDDMLQIASAAEESVDTPASRLRARIRAQATWAQEHPGLYKVMHESKASRHPGMPFKEVMLARTAAAIQECMDAGTAPPADSLTVALDLRAAVIGMLSLRINEPNLPWPPLAEQVDRFLTKLVGLAPQTEPDEGARIVAALLRDGDRVLLCHRAPGRRWYPDVWDLPGGHVEPGELPGAALARELREELGIGIAAPSGPPLREVRTDTLVMRIWLVEEWTGSPVNAAPEEHDAIGWFAADALGELRLAHDGYLALFSKVLADQRA</sequence>
<dbReference type="SUPFAM" id="SSF48498">
    <property type="entry name" value="Tetracyclin repressor-like, C-terminal domain"/>
    <property type="match status" value="1"/>
</dbReference>
<dbReference type="Pfam" id="PF13305">
    <property type="entry name" value="TetR_C_33"/>
    <property type="match status" value="1"/>
</dbReference>
<dbReference type="Proteomes" id="UP001596548">
    <property type="component" value="Unassembled WGS sequence"/>
</dbReference>
<keyword evidence="3" id="KW-0515">Mutator protein</keyword>
<protein>
    <recommendedName>
        <fullName evidence="14">8-oxo-dGTP diphosphatase</fullName>
        <ecNumber evidence="14">3.6.1.55</ecNumber>
    </recommendedName>
</protein>
<evidence type="ECO:0000313" key="20">
    <source>
        <dbReference type="Proteomes" id="UP001596548"/>
    </source>
</evidence>
<comment type="similarity">
    <text evidence="2 16">Belongs to the Nudix hydrolase family.</text>
</comment>
<dbReference type="Gene3D" id="3.90.79.10">
    <property type="entry name" value="Nucleoside Triphosphate Pyrophosphohydrolase"/>
    <property type="match status" value="1"/>
</dbReference>
<evidence type="ECO:0000313" key="19">
    <source>
        <dbReference type="EMBL" id="MFC7280026.1"/>
    </source>
</evidence>
<dbReference type="Pfam" id="PF00293">
    <property type="entry name" value="NUDIX"/>
    <property type="match status" value="1"/>
</dbReference>
<comment type="caution">
    <text evidence="19">The sequence shown here is derived from an EMBL/GenBank/DDBJ whole genome shotgun (WGS) entry which is preliminary data.</text>
</comment>
<dbReference type="PANTHER" id="PTHR47707">
    <property type="entry name" value="8-OXO-DGTP DIPHOSPHATASE"/>
    <property type="match status" value="1"/>
</dbReference>
<keyword evidence="6" id="KW-0227">DNA damage</keyword>
<accession>A0ABW2I595</accession>
<evidence type="ECO:0000256" key="4">
    <source>
        <dbReference type="ARBA" id="ARBA00022705"/>
    </source>
</evidence>
<dbReference type="InterPro" id="IPR020476">
    <property type="entry name" value="Nudix_hydrolase"/>
</dbReference>
<evidence type="ECO:0000256" key="15">
    <source>
        <dbReference type="PROSITE-ProRule" id="PRU00335"/>
    </source>
</evidence>
<evidence type="ECO:0000256" key="3">
    <source>
        <dbReference type="ARBA" id="ARBA00022457"/>
    </source>
</evidence>
<keyword evidence="11" id="KW-0804">Transcription</keyword>
<evidence type="ECO:0000256" key="16">
    <source>
        <dbReference type="RuleBase" id="RU003476"/>
    </source>
</evidence>
<comment type="cofactor">
    <cofactor evidence="1">
        <name>Mg(2+)</name>
        <dbReference type="ChEBI" id="CHEBI:18420"/>
    </cofactor>
</comment>
<keyword evidence="12" id="KW-0234">DNA repair</keyword>
<feature type="domain" description="Nudix hydrolase" evidence="18">
    <location>
        <begin position="211"/>
        <end position="339"/>
    </location>
</feature>
<organism evidence="19 20">
    <name type="scientific">Paractinoplanes rhizophilus</name>
    <dbReference type="NCBI Taxonomy" id="1416877"/>
    <lineage>
        <taxon>Bacteria</taxon>
        <taxon>Bacillati</taxon>
        <taxon>Actinomycetota</taxon>
        <taxon>Actinomycetes</taxon>
        <taxon>Micromonosporales</taxon>
        <taxon>Micromonosporaceae</taxon>
        <taxon>Paractinoplanes</taxon>
    </lineage>
</organism>
<name>A0ABW2I595_9ACTN</name>
<dbReference type="InterPro" id="IPR025996">
    <property type="entry name" value="MT1864/Rv1816-like_C"/>
</dbReference>
<dbReference type="Gene3D" id="1.10.357.10">
    <property type="entry name" value="Tetracycline Repressor, domain 2"/>
    <property type="match status" value="1"/>
</dbReference>
<evidence type="ECO:0000256" key="14">
    <source>
        <dbReference type="ARBA" id="ARBA00038905"/>
    </source>
</evidence>
<keyword evidence="10 15" id="KW-0238">DNA-binding</keyword>
<dbReference type="InterPro" id="IPR001647">
    <property type="entry name" value="HTH_TetR"/>
</dbReference>
<dbReference type="InterPro" id="IPR036271">
    <property type="entry name" value="Tet_transcr_reg_TetR-rel_C_sf"/>
</dbReference>
<evidence type="ECO:0000256" key="12">
    <source>
        <dbReference type="ARBA" id="ARBA00023204"/>
    </source>
</evidence>
<proteinExistence type="inferred from homology"/>
<dbReference type="InterPro" id="IPR009057">
    <property type="entry name" value="Homeodomain-like_sf"/>
</dbReference>
<evidence type="ECO:0000256" key="2">
    <source>
        <dbReference type="ARBA" id="ARBA00005582"/>
    </source>
</evidence>
<comment type="catalytic activity">
    <reaction evidence="13">
        <text>8-oxo-dGTP + H2O = 8-oxo-dGMP + diphosphate + H(+)</text>
        <dbReference type="Rhea" id="RHEA:31575"/>
        <dbReference type="ChEBI" id="CHEBI:15377"/>
        <dbReference type="ChEBI" id="CHEBI:15378"/>
        <dbReference type="ChEBI" id="CHEBI:33019"/>
        <dbReference type="ChEBI" id="CHEBI:63224"/>
        <dbReference type="ChEBI" id="CHEBI:77896"/>
        <dbReference type="EC" id="3.6.1.55"/>
    </reaction>
</comment>
<dbReference type="SUPFAM" id="SSF46689">
    <property type="entry name" value="Homeodomain-like"/>
    <property type="match status" value="1"/>
</dbReference>
<reference evidence="20" key="1">
    <citation type="journal article" date="2019" name="Int. J. Syst. Evol. Microbiol.">
        <title>The Global Catalogue of Microorganisms (GCM) 10K type strain sequencing project: providing services to taxonomists for standard genome sequencing and annotation.</title>
        <authorList>
            <consortium name="The Broad Institute Genomics Platform"/>
            <consortium name="The Broad Institute Genome Sequencing Center for Infectious Disease"/>
            <person name="Wu L."/>
            <person name="Ma J."/>
        </authorList>
    </citation>
    <scope>NUCLEOTIDE SEQUENCE [LARGE SCALE GENOMIC DNA]</scope>
    <source>
        <strain evidence="20">XZYJT-10</strain>
    </source>
</reference>
<evidence type="ECO:0000259" key="17">
    <source>
        <dbReference type="PROSITE" id="PS50977"/>
    </source>
</evidence>
<evidence type="ECO:0000256" key="1">
    <source>
        <dbReference type="ARBA" id="ARBA00001946"/>
    </source>
</evidence>
<evidence type="ECO:0000256" key="10">
    <source>
        <dbReference type="ARBA" id="ARBA00023125"/>
    </source>
</evidence>
<evidence type="ECO:0000256" key="5">
    <source>
        <dbReference type="ARBA" id="ARBA00022723"/>
    </source>
</evidence>
<keyword evidence="7 16" id="KW-0378">Hydrolase</keyword>
<dbReference type="RefSeq" id="WP_378977916.1">
    <property type="nucleotide sequence ID" value="NZ_JBHTBJ010000072.1"/>
</dbReference>
<dbReference type="EMBL" id="JBHTBJ010000072">
    <property type="protein sequence ID" value="MFC7280026.1"/>
    <property type="molecule type" value="Genomic_DNA"/>
</dbReference>
<dbReference type="PROSITE" id="PS00893">
    <property type="entry name" value="NUDIX_BOX"/>
    <property type="match status" value="1"/>
</dbReference>